<dbReference type="KEGG" id="pda:120107275"/>
<evidence type="ECO:0000256" key="5">
    <source>
        <dbReference type="ARBA" id="ARBA00023242"/>
    </source>
</evidence>
<dbReference type="GO" id="GO:0005634">
    <property type="term" value="C:nucleus"/>
    <property type="evidence" value="ECO:0007669"/>
    <property type="project" value="UniProtKB-SubCell"/>
</dbReference>
<dbReference type="FunFam" id="3.30.730.10:FF:000001">
    <property type="entry name" value="Ethylene-responsive transcription factor 2"/>
    <property type="match status" value="1"/>
</dbReference>
<dbReference type="Pfam" id="PF00847">
    <property type="entry name" value="AP2"/>
    <property type="match status" value="1"/>
</dbReference>
<evidence type="ECO:0000256" key="6">
    <source>
        <dbReference type="SAM" id="MobiDB-lite"/>
    </source>
</evidence>
<dbReference type="CDD" id="cd00018">
    <property type="entry name" value="AP2"/>
    <property type="match status" value="1"/>
</dbReference>
<dbReference type="GeneID" id="120107275"/>
<dbReference type="Gene3D" id="3.30.730.10">
    <property type="entry name" value="AP2/ERF domain"/>
    <property type="match status" value="1"/>
</dbReference>
<sequence length="205" mass="22121">MCGGAIISDLLPPRSQPQDLVASAELWLGSCTDPTPKETKKKERKNLYRGIRRRPWGKWAAEIRDPAKGVRVWLGTFSTAEEAARAYDREARRIRGSKAKVNFPNEDPSPLPAKAARQHRYRPYCVSSGGGGSYSATGGEAGRLREDAMVYGSCADLFEVPSMEGGSAATAMAAAPPQSGANAGGRKGGPASNEELFWNFEDLLF</sequence>
<evidence type="ECO:0000256" key="3">
    <source>
        <dbReference type="ARBA" id="ARBA00023125"/>
    </source>
</evidence>
<organism evidence="8 9">
    <name type="scientific">Phoenix dactylifera</name>
    <name type="common">Date palm</name>
    <dbReference type="NCBI Taxonomy" id="42345"/>
    <lineage>
        <taxon>Eukaryota</taxon>
        <taxon>Viridiplantae</taxon>
        <taxon>Streptophyta</taxon>
        <taxon>Embryophyta</taxon>
        <taxon>Tracheophyta</taxon>
        <taxon>Spermatophyta</taxon>
        <taxon>Magnoliopsida</taxon>
        <taxon>Liliopsida</taxon>
        <taxon>Arecaceae</taxon>
        <taxon>Coryphoideae</taxon>
        <taxon>Phoeniceae</taxon>
        <taxon>Phoenix</taxon>
    </lineage>
</organism>
<reference evidence="9" key="1">
    <citation type="submission" date="2025-08" db="UniProtKB">
        <authorList>
            <consortium name="RefSeq"/>
        </authorList>
    </citation>
    <scope>IDENTIFICATION</scope>
    <source>
        <tissue evidence="9">Young leaves</tissue>
    </source>
</reference>
<evidence type="ECO:0000256" key="1">
    <source>
        <dbReference type="ARBA" id="ARBA00004123"/>
    </source>
</evidence>
<dbReference type="InterPro" id="IPR016177">
    <property type="entry name" value="DNA-bd_dom_sf"/>
</dbReference>
<dbReference type="OrthoDB" id="1930411at2759"/>
<dbReference type="InterPro" id="IPR001471">
    <property type="entry name" value="AP2/ERF_dom"/>
</dbReference>
<dbReference type="GO" id="GO:0003677">
    <property type="term" value="F:DNA binding"/>
    <property type="evidence" value="ECO:0007669"/>
    <property type="project" value="UniProtKB-KW"/>
</dbReference>
<dbReference type="SMART" id="SM00380">
    <property type="entry name" value="AP2"/>
    <property type="match status" value="1"/>
</dbReference>
<feature type="domain" description="AP2/ERF" evidence="7">
    <location>
        <begin position="47"/>
        <end position="104"/>
    </location>
</feature>
<dbReference type="AlphaFoldDB" id="A0A8B8ZQA5"/>
<keyword evidence="5" id="KW-0539">Nucleus</keyword>
<keyword evidence="3" id="KW-0238">DNA-binding</keyword>
<dbReference type="RefSeq" id="XP_038976416.1">
    <property type="nucleotide sequence ID" value="XM_039120488.1"/>
</dbReference>
<name>A0A8B8ZQA5_PHODC</name>
<feature type="compositionally biased region" description="Low complexity" evidence="6">
    <location>
        <begin position="169"/>
        <end position="181"/>
    </location>
</feature>
<dbReference type="SUPFAM" id="SSF54171">
    <property type="entry name" value="DNA-binding domain"/>
    <property type="match status" value="1"/>
</dbReference>
<dbReference type="GO" id="GO:0009873">
    <property type="term" value="P:ethylene-activated signaling pathway"/>
    <property type="evidence" value="ECO:0007669"/>
    <property type="project" value="InterPro"/>
</dbReference>
<evidence type="ECO:0000256" key="4">
    <source>
        <dbReference type="ARBA" id="ARBA00023163"/>
    </source>
</evidence>
<dbReference type="InterPro" id="IPR044808">
    <property type="entry name" value="ERF_plant"/>
</dbReference>
<dbReference type="InterPro" id="IPR036955">
    <property type="entry name" value="AP2/ERF_dom_sf"/>
</dbReference>
<dbReference type="PANTHER" id="PTHR31190:SF376">
    <property type="entry name" value="EREB-LIKE PROTEIN"/>
    <property type="match status" value="1"/>
</dbReference>
<feature type="region of interest" description="Disordered" evidence="6">
    <location>
        <begin position="169"/>
        <end position="190"/>
    </location>
</feature>
<dbReference type="GO" id="GO:0003700">
    <property type="term" value="F:DNA-binding transcription factor activity"/>
    <property type="evidence" value="ECO:0007669"/>
    <property type="project" value="InterPro"/>
</dbReference>
<keyword evidence="8" id="KW-1185">Reference proteome</keyword>
<gene>
    <name evidence="9" type="primary">LOC120107275</name>
</gene>
<proteinExistence type="predicted"/>
<accession>A0A8B8ZQA5</accession>
<dbReference type="PROSITE" id="PS51032">
    <property type="entry name" value="AP2_ERF"/>
    <property type="match status" value="1"/>
</dbReference>
<evidence type="ECO:0000313" key="8">
    <source>
        <dbReference type="Proteomes" id="UP000228380"/>
    </source>
</evidence>
<dbReference type="Proteomes" id="UP000228380">
    <property type="component" value="Unplaced"/>
</dbReference>
<keyword evidence="4" id="KW-0804">Transcription</keyword>
<dbReference type="PANTHER" id="PTHR31190">
    <property type="entry name" value="DNA-BINDING DOMAIN"/>
    <property type="match status" value="1"/>
</dbReference>
<dbReference type="PRINTS" id="PR00367">
    <property type="entry name" value="ETHRSPELEMNT"/>
</dbReference>
<evidence type="ECO:0000256" key="2">
    <source>
        <dbReference type="ARBA" id="ARBA00023015"/>
    </source>
</evidence>
<evidence type="ECO:0000313" key="9">
    <source>
        <dbReference type="RefSeq" id="XP_038976416.1"/>
    </source>
</evidence>
<evidence type="ECO:0000259" key="7">
    <source>
        <dbReference type="PROSITE" id="PS51032"/>
    </source>
</evidence>
<comment type="subcellular location">
    <subcellularLocation>
        <location evidence="1">Nucleus</location>
    </subcellularLocation>
</comment>
<keyword evidence="2" id="KW-0805">Transcription regulation</keyword>
<protein>
    <submittedName>
        <fullName evidence="9">Ethylene-responsive transcription factor ERF071-like</fullName>
    </submittedName>
</protein>